<reference evidence="1 2" key="1">
    <citation type="submission" date="2014-10" db="EMBL/GenBank/DDBJ databases">
        <title>Genome sequencing of Vibrio sinaloensis T08.</title>
        <authorList>
            <person name="Chan K.-G."/>
            <person name="Mohamad N.I."/>
        </authorList>
    </citation>
    <scope>NUCLEOTIDE SEQUENCE [LARGE SCALE GENOMIC DNA]</scope>
    <source>
        <strain evidence="1 2">T08</strain>
    </source>
</reference>
<dbReference type="AlphaFoldDB" id="A0A0A5I0I9"/>
<comment type="caution">
    <text evidence="1">The sequence shown here is derived from an EMBL/GenBank/DDBJ whole genome shotgun (WGS) entry which is preliminary data.</text>
</comment>
<dbReference type="STRING" id="379097.SE23_06920"/>
<evidence type="ECO:0000313" key="2">
    <source>
        <dbReference type="Proteomes" id="UP000030451"/>
    </source>
</evidence>
<accession>A0A0A5I0I9</accession>
<sequence length="75" mass="8405">MLTNNETQYCSHCDMNTNHVVVLVRDEPKANKIKDFFSGFIKSAAVGAFEATMDDFSRHSICEKCGKKTINDSLT</sequence>
<gene>
    <name evidence="1" type="ORF">NM06_03590</name>
</gene>
<name>A0A0A5I0I9_PHOS4</name>
<dbReference type="Proteomes" id="UP000030451">
    <property type="component" value="Unassembled WGS sequence"/>
</dbReference>
<dbReference type="OrthoDB" id="5588512at2"/>
<protein>
    <submittedName>
        <fullName evidence="1">Uncharacterized protein</fullName>
    </submittedName>
</protein>
<organism evidence="1 2">
    <name type="scientific">Photobacterium sp. (strain ATCC 43367)</name>
    <dbReference type="NCBI Taxonomy" id="379097"/>
    <lineage>
        <taxon>Bacteria</taxon>
        <taxon>Pseudomonadati</taxon>
        <taxon>Pseudomonadota</taxon>
        <taxon>Gammaproteobacteria</taxon>
        <taxon>Vibrionales</taxon>
        <taxon>Vibrionaceae</taxon>
        <taxon>Vibrio</taxon>
        <taxon>Vibrio oreintalis group</taxon>
    </lineage>
</organism>
<evidence type="ECO:0000313" key="1">
    <source>
        <dbReference type="EMBL" id="KGY10010.1"/>
    </source>
</evidence>
<dbReference type="EMBL" id="JRWP01000004">
    <property type="protein sequence ID" value="KGY10010.1"/>
    <property type="molecule type" value="Genomic_DNA"/>
</dbReference>
<proteinExistence type="predicted"/>
<dbReference type="RefSeq" id="WP_038188082.1">
    <property type="nucleotide sequence ID" value="NZ_JRWP01000004.1"/>
</dbReference>